<feature type="chain" id="PRO_5009942870" evidence="3">
    <location>
        <begin position="22"/>
        <end position="388"/>
    </location>
</feature>
<keyword evidence="2 3" id="KW-0732">Signal</keyword>
<dbReference type="InterPro" id="IPR021884">
    <property type="entry name" value="Ice-bd_prot"/>
</dbReference>
<dbReference type="SUPFAM" id="SSF51161">
    <property type="entry name" value="Trimeric LpxA-like enzymes"/>
    <property type="match status" value="1"/>
</dbReference>
<evidence type="ECO:0000256" key="1">
    <source>
        <dbReference type="ARBA" id="ARBA00005445"/>
    </source>
</evidence>
<keyword evidence="5" id="KW-1185">Reference proteome</keyword>
<dbReference type="AlphaFoldDB" id="A0A1N7IYQ7"/>
<evidence type="ECO:0000313" key="4">
    <source>
        <dbReference type="EMBL" id="SIS42252.1"/>
    </source>
</evidence>
<reference evidence="5" key="1">
    <citation type="submission" date="2017-01" db="EMBL/GenBank/DDBJ databases">
        <authorList>
            <person name="Varghese N."/>
            <person name="Submissions S."/>
        </authorList>
    </citation>
    <scope>NUCLEOTIDE SEQUENCE [LARGE SCALE GENOMIC DNA]</scope>
    <source>
        <strain evidence="5">DSM 22306</strain>
    </source>
</reference>
<dbReference type="Proteomes" id="UP000185999">
    <property type="component" value="Unassembled WGS sequence"/>
</dbReference>
<gene>
    <name evidence="4" type="ORF">SAMN05421760_101351</name>
</gene>
<comment type="similarity">
    <text evidence="1">Belongs to the ice-binding protein family.</text>
</comment>
<dbReference type="EMBL" id="FTOE01000001">
    <property type="protein sequence ID" value="SIS42252.1"/>
    <property type="molecule type" value="Genomic_DNA"/>
</dbReference>
<name>A0A1N7IYQ7_9GAMM</name>
<protein>
    <submittedName>
        <fullName evidence="4">PEP-CTERM protein-sorting domain-containing protein</fullName>
    </submittedName>
</protein>
<dbReference type="InterPro" id="IPR011004">
    <property type="entry name" value="Trimer_LpxA-like_sf"/>
</dbReference>
<sequence length="388" mass="39172">MKRAICAVPLLAAVFCGSASAGLIGSAADFTVLANTYNSGGDHSIVHGNVIAKTYASTGNGSTINGDYRSGDVLTLGDGATVTGNAQSIEAGTATANTKVYGNLEVGGVGTMGDSSTVNGNFISGLDGTIGANAVLDGSWEVGAGSVAAASASSNKVASDAVDTDTAYLNSVKQAITDDMAEATNDLIDAKAALTAMGTGTALAATMTVDSTFYAGIYSAASWSTTAGTTLTLDAQSQSDAMWVFNISDILAFGGVTTVEVVNDIFDNAEVWWNVGSVASPGGYVSVGAGADINDRTNLVGTIIADTYVDVYAHATVSAASTFGETCGGVYSTTSFVAIHAGAIVGGEGCQSNEIPEPETYTLLLSGLSLMSFGFIKRRRTRKTTKTV</sequence>
<evidence type="ECO:0000256" key="2">
    <source>
        <dbReference type="ARBA" id="ARBA00022729"/>
    </source>
</evidence>
<dbReference type="Pfam" id="PF11999">
    <property type="entry name" value="Ice_binding"/>
    <property type="match status" value="1"/>
</dbReference>
<accession>A0A1N7IYQ7</accession>
<feature type="signal peptide" evidence="3">
    <location>
        <begin position="1"/>
        <end position="21"/>
    </location>
</feature>
<organism evidence="4 5">
    <name type="scientific">Neptunomonas antarctica</name>
    <dbReference type="NCBI Taxonomy" id="619304"/>
    <lineage>
        <taxon>Bacteria</taxon>
        <taxon>Pseudomonadati</taxon>
        <taxon>Pseudomonadota</taxon>
        <taxon>Gammaproteobacteria</taxon>
        <taxon>Oceanospirillales</taxon>
        <taxon>Oceanospirillaceae</taxon>
        <taxon>Neptunomonas</taxon>
    </lineage>
</organism>
<evidence type="ECO:0000313" key="5">
    <source>
        <dbReference type="Proteomes" id="UP000185999"/>
    </source>
</evidence>
<proteinExistence type="inferred from homology"/>
<evidence type="ECO:0000256" key="3">
    <source>
        <dbReference type="SAM" id="SignalP"/>
    </source>
</evidence>